<organism evidence="2 3">
    <name type="scientific">Bacillus thuringiensis YBT-1518</name>
    <dbReference type="NCBI Taxonomy" id="529122"/>
    <lineage>
        <taxon>Bacteria</taxon>
        <taxon>Bacillati</taxon>
        <taxon>Bacillota</taxon>
        <taxon>Bacilli</taxon>
        <taxon>Bacillales</taxon>
        <taxon>Bacillaceae</taxon>
        <taxon>Bacillus</taxon>
        <taxon>Bacillus cereus group</taxon>
    </lineage>
</organism>
<evidence type="ECO:0000313" key="2">
    <source>
        <dbReference type="EMBL" id="AHA69961.1"/>
    </source>
</evidence>
<dbReference type="Proteomes" id="UP000018566">
    <property type="component" value="Chromosome"/>
</dbReference>
<proteinExistence type="predicted"/>
<dbReference type="SMART" id="SM00530">
    <property type="entry name" value="HTH_XRE"/>
    <property type="match status" value="1"/>
</dbReference>
<dbReference type="RefSeq" id="WP_001106069.1">
    <property type="nucleotide sequence ID" value="NC_022873.1"/>
</dbReference>
<evidence type="ECO:0000259" key="1">
    <source>
        <dbReference type="PROSITE" id="PS50943"/>
    </source>
</evidence>
<dbReference type="CDD" id="cd00093">
    <property type="entry name" value="HTH_XRE"/>
    <property type="match status" value="1"/>
</dbReference>
<dbReference type="EMBL" id="CP005935">
    <property type="protein sequence ID" value="AHA69961.1"/>
    <property type="molecule type" value="Genomic_DNA"/>
</dbReference>
<gene>
    <name evidence="2" type="ORF">YBT1518_03710</name>
</gene>
<dbReference type="PROSITE" id="PS50943">
    <property type="entry name" value="HTH_CROC1"/>
    <property type="match status" value="1"/>
</dbReference>
<dbReference type="GO" id="GO:0003677">
    <property type="term" value="F:DNA binding"/>
    <property type="evidence" value="ECO:0007669"/>
    <property type="project" value="InterPro"/>
</dbReference>
<dbReference type="Pfam" id="PF01381">
    <property type="entry name" value="HTH_3"/>
    <property type="match status" value="1"/>
</dbReference>
<feature type="domain" description="HTH cro/C1-type" evidence="1">
    <location>
        <begin position="8"/>
        <end position="68"/>
    </location>
</feature>
<dbReference type="SUPFAM" id="SSF47413">
    <property type="entry name" value="lambda repressor-like DNA-binding domains"/>
    <property type="match status" value="1"/>
</dbReference>
<dbReference type="AlphaFoldDB" id="A0A9W3KE38"/>
<dbReference type="Gene3D" id="1.10.260.40">
    <property type="entry name" value="lambda repressor-like DNA-binding domains"/>
    <property type="match status" value="1"/>
</dbReference>
<name>A0A9W3KE38_BACTU</name>
<dbReference type="KEGG" id="bthu:YBT1518_03710"/>
<accession>A0A9W3KE38</accession>
<reference evidence="2 3" key="1">
    <citation type="submission" date="2013-05" db="EMBL/GenBank/DDBJ databases">
        <title>Complete genome sequence of Bacillus thuringiensis YBT-1518, a typical strain with high toxicity to nematode.</title>
        <authorList>
            <person name="Wang P."/>
            <person name="Zhang C."/>
            <person name="Guo M."/>
            <person name="Guo S."/>
            <person name="Zhu Y."/>
            <person name="Zheng J."/>
            <person name="Zhu L."/>
            <person name="Ruan L."/>
            <person name="Peng D."/>
            <person name="Sun M."/>
        </authorList>
    </citation>
    <scope>NUCLEOTIDE SEQUENCE [LARGE SCALE GENOMIC DNA]</scope>
    <source>
        <strain evidence="2 3">YBT-1518</strain>
    </source>
</reference>
<evidence type="ECO:0000313" key="3">
    <source>
        <dbReference type="Proteomes" id="UP000018566"/>
    </source>
</evidence>
<protein>
    <submittedName>
        <fullName evidence="2">Transcription regulator</fullName>
    </submittedName>
</protein>
<sequence>MNYFSERLRILRQERNWSMRELGEKISAISGSTFTIASISNWETKGAEPPYNVLRLLATLFNVSSDYLIGISDTPHFNNEKESAHDTNNVITQPKVTIEQNEKLYFAIQNHIQYQQNYIDEIQKVHNDLLSLPFEMRNRFEQSLTEYVKFFNFKYESSYNEFTQFTTYIKREMQIPQK</sequence>
<dbReference type="InterPro" id="IPR001387">
    <property type="entry name" value="Cro/C1-type_HTH"/>
</dbReference>
<dbReference type="InterPro" id="IPR010982">
    <property type="entry name" value="Lambda_DNA-bd_dom_sf"/>
</dbReference>